<evidence type="ECO:0000313" key="2">
    <source>
        <dbReference type="Proteomes" id="UP001548189"/>
    </source>
</evidence>
<protein>
    <recommendedName>
        <fullName evidence="3">KilA-N domain-containing protein</fullName>
    </recommendedName>
</protein>
<name>A0ABV2BXW7_9GAMM</name>
<gene>
    <name evidence="1" type="ORF">ABVT43_16675</name>
</gene>
<evidence type="ECO:0008006" key="3">
    <source>
        <dbReference type="Google" id="ProtNLM"/>
    </source>
</evidence>
<accession>A0ABV2BXW7</accession>
<dbReference type="Proteomes" id="UP001548189">
    <property type="component" value="Unassembled WGS sequence"/>
</dbReference>
<comment type="caution">
    <text evidence="1">The sequence shown here is derived from an EMBL/GenBank/DDBJ whole genome shotgun (WGS) entry which is preliminary data.</text>
</comment>
<dbReference type="RefSeq" id="WP_353897361.1">
    <property type="nucleotide sequence ID" value="NZ_JBEVCJ010000026.1"/>
</dbReference>
<organism evidence="1 2">
    <name type="scientific">Aliikangiella maris</name>
    <dbReference type="NCBI Taxonomy" id="3162458"/>
    <lineage>
        <taxon>Bacteria</taxon>
        <taxon>Pseudomonadati</taxon>
        <taxon>Pseudomonadota</taxon>
        <taxon>Gammaproteobacteria</taxon>
        <taxon>Oceanospirillales</taxon>
        <taxon>Pleioneaceae</taxon>
        <taxon>Aliikangiella</taxon>
    </lineage>
</organism>
<evidence type="ECO:0000313" key="1">
    <source>
        <dbReference type="EMBL" id="MET1256779.1"/>
    </source>
</evidence>
<keyword evidence="2" id="KW-1185">Reference proteome</keyword>
<reference evidence="1 2" key="1">
    <citation type="submission" date="2024-06" db="EMBL/GenBank/DDBJ databases">
        <authorList>
            <person name="Li F."/>
        </authorList>
    </citation>
    <scope>NUCLEOTIDE SEQUENCE [LARGE SCALE GENOMIC DNA]</scope>
    <source>
        <strain evidence="1 2">GXAS 311</strain>
    </source>
</reference>
<proteinExistence type="predicted"/>
<dbReference type="EMBL" id="JBEVCJ010000026">
    <property type="protein sequence ID" value="MET1256779.1"/>
    <property type="molecule type" value="Genomic_DNA"/>
</dbReference>
<sequence length="67" mass="7511">MKRYEIESIEGVGYLVFEKINAKQTKRVDGVFLNIKQASDYLGISSEQFSVVHSSPAYNEMIGISGH</sequence>